<dbReference type="GO" id="GO:0006352">
    <property type="term" value="P:DNA-templated transcription initiation"/>
    <property type="evidence" value="ECO:0007669"/>
    <property type="project" value="InterPro"/>
</dbReference>
<dbReference type="SUPFAM" id="SSF88946">
    <property type="entry name" value="Sigma2 domain of RNA polymerase sigma factors"/>
    <property type="match status" value="1"/>
</dbReference>
<accession>A0A920CKS3</accession>
<sequence length="186" mass="21929">MNKIKQLIEQTQAGSMEAYGELYEITVEDVYKTVRLLMGNASETDDIVQDTYLQAHRSLDKYNPTRPFHAWLMGIAMKQVQTCRRKKWKYWRLIERAQTLKAIQADFSIELTDKMSHQPLIHKVDRLPFKLRQVIILHYFNQYSQEEISVLLNLPLGTVKSRIHAGLTKLRKKHLLFNSTLRKVED</sequence>
<keyword evidence="8" id="KW-1185">Reference proteome</keyword>
<dbReference type="InterPro" id="IPR036388">
    <property type="entry name" value="WH-like_DNA-bd_sf"/>
</dbReference>
<dbReference type="Gene3D" id="1.10.1740.10">
    <property type="match status" value="1"/>
</dbReference>
<keyword evidence="4" id="KW-0804">Transcription</keyword>
<dbReference type="RefSeq" id="WP_044480106.1">
    <property type="nucleotide sequence ID" value="NZ_BORS01000016.1"/>
</dbReference>
<evidence type="ECO:0000259" key="6">
    <source>
        <dbReference type="Pfam" id="PF08281"/>
    </source>
</evidence>
<dbReference type="CDD" id="cd06171">
    <property type="entry name" value="Sigma70_r4"/>
    <property type="match status" value="1"/>
</dbReference>
<dbReference type="NCBIfam" id="TIGR02937">
    <property type="entry name" value="sigma70-ECF"/>
    <property type="match status" value="1"/>
</dbReference>
<evidence type="ECO:0000313" key="7">
    <source>
        <dbReference type="EMBL" id="GIO44231.1"/>
    </source>
</evidence>
<feature type="domain" description="RNA polymerase sigma-70 region 2" evidence="5">
    <location>
        <begin position="23"/>
        <end position="89"/>
    </location>
</feature>
<name>A0A920CKS3_9BACL</name>
<comment type="similarity">
    <text evidence="1">Belongs to the sigma-70 factor family. ECF subfamily.</text>
</comment>
<dbReference type="InterPro" id="IPR013324">
    <property type="entry name" value="RNA_pol_sigma_r3/r4-like"/>
</dbReference>
<evidence type="ECO:0000256" key="3">
    <source>
        <dbReference type="ARBA" id="ARBA00023082"/>
    </source>
</evidence>
<dbReference type="AlphaFoldDB" id="A0A920CKS3"/>
<keyword evidence="2" id="KW-0805">Transcription regulation</keyword>
<evidence type="ECO:0000256" key="4">
    <source>
        <dbReference type="ARBA" id="ARBA00023163"/>
    </source>
</evidence>
<dbReference type="InterPro" id="IPR007627">
    <property type="entry name" value="RNA_pol_sigma70_r2"/>
</dbReference>
<dbReference type="Proteomes" id="UP000678895">
    <property type="component" value="Unassembled WGS sequence"/>
</dbReference>
<dbReference type="InterPro" id="IPR014284">
    <property type="entry name" value="RNA_pol_sigma-70_dom"/>
</dbReference>
<evidence type="ECO:0000259" key="5">
    <source>
        <dbReference type="Pfam" id="PF04542"/>
    </source>
</evidence>
<evidence type="ECO:0000256" key="2">
    <source>
        <dbReference type="ARBA" id="ARBA00023015"/>
    </source>
</evidence>
<keyword evidence="3" id="KW-0731">Sigma factor</keyword>
<dbReference type="InterPro" id="IPR013249">
    <property type="entry name" value="RNA_pol_sigma70_r4_t2"/>
</dbReference>
<dbReference type="EMBL" id="BORS01000016">
    <property type="protein sequence ID" value="GIO44231.1"/>
    <property type="molecule type" value="Genomic_DNA"/>
</dbReference>
<protein>
    <submittedName>
        <fullName evidence="7">RNA polymerase sigma factor</fullName>
    </submittedName>
</protein>
<dbReference type="PANTHER" id="PTHR43133">
    <property type="entry name" value="RNA POLYMERASE ECF-TYPE SIGMA FACTO"/>
    <property type="match status" value="1"/>
</dbReference>
<dbReference type="Pfam" id="PF04542">
    <property type="entry name" value="Sigma70_r2"/>
    <property type="match status" value="1"/>
</dbReference>
<dbReference type="PANTHER" id="PTHR43133:SF60">
    <property type="entry name" value="RNA POLYMERASE SIGMA FACTOR SIGV"/>
    <property type="match status" value="1"/>
</dbReference>
<dbReference type="GO" id="GO:0016987">
    <property type="term" value="F:sigma factor activity"/>
    <property type="evidence" value="ECO:0007669"/>
    <property type="project" value="UniProtKB-KW"/>
</dbReference>
<feature type="domain" description="RNA polymerase sigma factor 70 region 4 type 2" evidence="6">
    <location>
        <begin position="120"/>
        <end position="170"/>
    </location>
</feature>
<evidence type="ECO:0000256" key="1">
    <source>
        <dbReference type="ARBA" id="ARBA00010641"/>
    </source>
</evidence>
<dbReference type="GO" id="GO:0003677">
    <property type="term" value="F:DNA binding"/>
    <property type="evidence" value="ECO:0007669"/>
    <property type="project" value="InterPro"/>
</dbReference>
<dbReference type="NCBIfam" id="NF009195">
    <property type="entry name" value="PRK12543.1"/>
    <property type="match status" value="1"/>
</dbReference>
<dbReference type="InterPro" id="IPR039425">
    <property type="entry name" value="RNA_pol_sigma-70-like"/>
</dbReference>
<dbReference type="Gene3D" id="1.10.10.10">
    <property type="entry name" value="Winged helix-like DNA-binding domain superfamily/Winged helix DNA-binding domain"/>
    <property type="match status" value="1"/>
</dbReference>
<dbReference type="InterPro" id="IPR013325">
    <property type="entry name" value="RNA_pol_sigma_r2"/>
</dbReference>
<proteinExistence type="inferred from homology"/>
<comment type="caution">
    <text evidence="7">The sequence shown here is derived from an EMBL/GenBank/DDBJ whole genome shotgun (WGS) entry which is preliminary data.</text>
</comment>
<evidence type="ECO:0000313" key="8">
    <source>
        <dbReference type="Proteomes" id="UP000678895"/>
    </source>
</evidence>
<dbReference type="SUPFAM" id="SSF88659">
    <property type="entry name" value="Sigma3 and sigma4 domains of RNA polymerase sigma factors"/>
    <property type="match status" value="1"/>
</dbReference>
<gene>
    <name evidence="7" type="ORF">J41TS4_39890</name>
</gene>
<reference evidence="7" key="1">
    <citation type="submission" date="2021-03" db="EMBL/GenBank/DDBJ databases">
        <title>Antimicrobial resistance genes in bacteria isolated from Japanese honey, and their potential for conferring macrolide and lincosamide resistance in the American foulbrood pathogen Paenibacillus larvae.</title>
        <authorList>
            <person name="Okamoto M."/>
            <person name="Kumagai M."/>
            <person name="Kanamori H."/>
            <person name="Takamatsu D."/>
        </authorList>
    </citation>
    <scope>NUCLEOTIDE SEQUENCE</scope>
    <source>
        <strain evidence="7">J41TS4</strain>
    </source>
</reference>
<organism evidence="7 8">
    <name type="scientific">Paenibacillus apis</name>
    <dbReference type="NCBI Taxonomy" id="1792174"/>
    <lineage>
        <taxon>Bacteria</taxon>
        <taxon>Bacillati</taxon>
        <taxon>Bacillota</taxon>
        <taxon>Bacilli</taxon>
        <taxon>Bacillales</taxon>
        <taxon>Paenibacillaceae</taxon>
        <taxon>Paenibacillus</taxon>
    </lineage>
</organism>
<dbReference type="Pfam" id="PF08281">
    <property type="entry name" value="Sigma70_r4_2"/>
    <property type="match status" value="1"/>
</dbReference>